<dbReference type="AlphaFoldDB" id="A0A4P6YVX2"/>
<name>A0A4P6YVX2_9LACO</name>
<proteinExistence type="predicted"/>
<dbReference type="KEGG" id="wei:EQG49_11245"/>
<sequence>MAYTPIQIGANGADAVNAINSVAGLYDPATESLRVKNLEVLGTTKLPIASGTITLNSSAPGLTASYRVIGNVVQITLAGNVTGVPAWSGDTTIGTLPAGIPKPYGTVAARGFLLDVSTGSNFAAVRVDSSTGNIVVNANAGTPGSNDYWDGQVTYICA</sequence>
<reference evidence="2" key="1">
    <citation type="submission" date="2019-03" db="EMBL/GenBank/DDBJ databases">
        <title>Weissella sp. 26KH-42 Genome sequencing.</title>
        <authorList>
            <person name="Heo J."/>
            <person name="Kim S.-J."/>
            <person name="Kim J.-S."/>
            <person name="Hong S.-B."/>
            <person name="Kwon S.-W."/>
        </authorList>
    </citation>
    <scope>NUCLEOTIDE SEQUENCE [LARGE SCALE GENOMIC DNA]</scope>
    <source>
        <strain evidence="2">26KH-42</strain>
    </source>
</reference>
<keyword evidence="2" id="KW-1185">Reference proteome</keyword>
<gene>
    <name evidence="1" type="ORF">EQG49_11245</name>
</gene>
<evidence type="ECO:0000313" key="1">
    <source>
        <dbReference type="EMBL" id="QBO36982.1"/>
    </source>
</evidence>
<dbReference type="RefSeq" id="WP_133364059.1">
    <property type="nucleotide sequence ID" value="NZ_CP037940.1"/>
</dbReference>
<protein>
    <submittedName>
        <fullName evidence="1">Uncharacterized protein</fullName>
    </submittedName>
</protein>
<organism evidence="1 2">
    <name type="scientific">Periweissella cryptocerci</name>
    <dbReference type="NCBI Taxonomy" id="2506420"/>
    <lineage>
        <taxon>Bacteria</taxon>
        <taxon>Bacillati</taxon>
        <taxon>Bacillota</taxon>
        <taxon>Bacilli</taxon>
        <taxon>Lactobacillales</taxon>
        <taxon>Lactobacillaceae</taxon>
        <taxon>Periweissella</taxon>
    </lineage>
</organism>
<evidence type="ECO:0000313" key="2">
    <source>
        <dbReference type="Proteomes" id="UP000292886"/>
    </source>
</evidence>
<accession>A0A4P6YVX2</accession>
<dbReference type="Proteomes" id="UP000292886">
    <property type="component" value="Chromosome"/>
</dbReference>
<dbReference type="EMBL" id="CP037940">
    <property type="protein sequence ID" value="QBO36982.1"/>
    <property type="molecule type" value="Genomic_DNA"/>
</dbReference>